<gene>
    <name evidence="1" type="ORF">CM240_2957</name>
</gene>
<dbReference type="Pfam" id="PF11193">
    <property type="entry name" value="DUF2812"/>
    <property type="match status" value="1"/>
</dbReference>
<dbReference type="InterPro" id="IPR021359">
    <property type="entry name" value="DUF2812"/>
</dbReference>
<evidence type="ECO:0000313" key="1">
    <source>
        <dbReference type="EMBL" id="CDM70074.1"/>
    </source>
</evidence>
<sequence length="36" mass="4411">MYILKFFIDCTKEEKWLNEMAKKGYEITKNTFGYNL</sequence>
<dbReference type="KEGG" id="clt:CM240_2957"/>
<organism evidence="1 2">
    <name type="scientific">Clostridium bornimense</name>
    <dbReference type="NCBI Taxonomy" id="1216932"/>
    <lineage>
        <taxon>Bacteria</taxon>
        <taxon>Bacillati</taxon>
        <taxon>Bacillota</taxon>
        <taxon>Clostridia</taxon>
        <taxon>Eubacteriales</taxon>
        <taxon>Clostridiaceae</taxon>
        <taxon>Clostridium</taxon>
    </lineage>
</organism>
<dbReference type="HOGENOM" id="CLU_3355359_0_0_9"/>
<accession>W6S2E8</accession>
<dbReference type="Proteomes" id="UP000019426">
    <property type="component" value="Chromosome M2/40_rep2"/>
</dbReference>
<keyword evidence="2" id="KW-1185">Reference proteome</keyword>
<evidence type="ECO:0008006" key="3">
    <source>
        <dbReference type="Google" id="ProtNLM"/>
    </source>
</evidence>
<evidence type="ECO:0000313" key="2">
    <source>
        <dbReference type="Proteomes" id="UP000019426"/>
    </source>
</evidence>
<reference evidence="1 2" key="1">
    <citation type="submission" date="2013-11" db="EMBL/GenBank/DDBJ databases">
        <title>Complete genome sequence of Clostridum sp. M2/40.</title>
        <authorList>
            <person name="Wibberg D."/>
            <person name="Puehler A."/>
            <person name="Schlueter A."/>
        </authorList>
    </citation>
    <scope>NUCLEOTIDE SEQUENCE [LARGE SCALE GENOMIC DNA]</scope>
    <source>
        <strain evidence="2">M2/40</strain>
    </source>
</reference>
<dbReference type="AlphaFoldDB" id="W6S2E8"/>
<proteinExistence type="predicted"/>
<protein>
    <recommendedName>
        <fullName evidence="3">DUF2812 domain-containing protein</fullName>
    </recommendedName>
</protein>
<dbReference type="EMBL" id="HG917869">
    <property type="protein sequence ID" value="CDM70074.1"/>
    <property type="molecule type" value="Genomic_DNA"/>
</dbReference>
<name>W6S2E8_9CLOT</name>